<evidence type="ECO:0000313" key="2">
    <source>
        <dbReference type="EMBL" id="CAF1683859.1"/>
    </source>
</evidence>
<dbReference type="EMBL" id="CAJNRE010013497">
    <property type="protein sequence ID" value="CAF2118692.1"/>
    <property type="molecule type" value="Genomic_DNA"/>
</dbReference>
<name>A0A816VXC1_9BILA</name>
<dbReference type="EMBL" id="CAJNOW010021359">
    <property type="protein sequence ID" value="CAF1683859.1"/>
    <property type="molecule type" value="Genomic_DNA"/>
</dbReference>
<comment type="caution">
    <text evidence="3">The sequence shown here is derived from an EMBL/GenBank/DDBJ whole genome shotgun (WGS) entry which is preliminary data.</text>
</comment>
<evidence type="ECO:0000313" key="4">
    <source>
        <dbReference type="Proteomes" id="UP000663824"/>
    </source>
</evidence>
<sequence length="229" mass="25586">MSYEEIDKDAYGTDVFTNGAEGRYSKPKLLASNGTTENKRATKAPTLTTDEQPYENEHSDGVVKTKKKIRKVEGNVETQNEYETIEIDSAVDGETAVKTKKKRAPKAQATNENFDPTPATAEEESVKKKKRKAPKVPTAAEDSQLVDGEATINDLDQTATTKVKKTKKPKAPKATTESYDDVWMGNKNEYTTNSGIYLNVINKLYLRVFFSHIIDVPHEFAELIEYLLA</sequence>
<feature type="region of interest" description="Disordered" evidence="1">
    <location>
        <begin position="92"/>
        <end position="152"/>
    </location>
</feature>
<dbReference type="Proteomes" id="UP000663824">
    <property type="component" value="Unassembled WGS sequence"/>
</dbReference>
<evidence type="ECO:0000313" key="3">
    <source>
        <dbReference type="EMBL" id="CAF2118692.1"/>
    </source>
</evidence>
<evidence type="ECO:0000256" key="1">
    <source>
        <dbReference type="SAM" id="MobiDB-lite"/>
    </source>
</evidence>
<dbReference type="AlphaFoldDB" id="A0A816VXC1"/>
<accession>A0A816VXC1</accession>
<reference evidence="3" key="1">
    <citation type="submission" date="2021-02" db="EMBL/GenBank/DDBJ databases">
        <authorList>
            <person name="Nowell W R."/>
        </authorList>
    </citation>
    <scope>NUCLEOTIDE SEQUENCE</scope>
</reference>
<gene>
    <name evidence="2" type="ORF">KQP761_LOCUS37702</name>
    <name evidence="3" type="ORF">MBJ925_LOCUS25522</name>
</gene>
<protein>
    <submittedName>
        <fullName evidence="3">Uncharacterized protein</fullName>
    </submittedName>
</protein>
<proteinExistence type="predicted"/>
<organism evidence="3 4">
    <name type="scientific">Rotaria magnacalcarata</name>
    <dbReference type="NCBI Taxonomy" id="392030"/>
    <lineage>
        <taxon>Eukaryota</taxon>
        <taxon>Metazoa</taxon>
        <taxon>Spiralia</taxon>
        <taxon>Gnathifera</taxon>
        <taxon>Rotifera</taxon>
        <taxon>Eurotatoria</taxon>
        <taxon>Bdelloidea</taxon>
        <taxon>Philodinida</taxon>
        <taxon>Philodinidae</taxon>
        <taxon>Rotaria</taxon>
    </lineage>
</organism>
<feature type="region of interest" description="Disordered" evidence="1">
    <location>
        <begin position="1"/>
        <end position="65"/>
    </location>
</feature>
<dbReference type="OrthoDB" id="10035218at2759"/>
<dbReference type="Proteomes" id="UP000663834">
    <property type="component" value="Unassembled WGS sequence"/>
</dbReference>